<dbReference type="EMBL" id="OY726398">
    <property type="protein sequence ID" value="CAJ1499215.1"/>
    <property type="molecule type" value="Genomic_DNA"/>
</dbReference>
<keyword evidence="2" id="KW-1185">Reference proteome</keyword>
<organism evidence="1 2">
    <name type="scientific">[Mycobacterium] holstebronense</name>
    <dbReference type="NCBI Taxonomy" id="3064288"/>
    <lineage>
        <taxon>Bacteria</taxon>
        <taxon>Bacillati</taxon>
        <taxon>Actinomycetota</taxon>
        <taxon>Actinomycetes</taxon>
        <taxon>Mycobacteriales</taxon>
        <taxon>Mycobacteriaceae</taxon>
        <taxon>Mycolicibacterium</taxon>
    </lineage>
</organism>
<evidence type="ECO:0000313" key="2">
    <source>
        <dbReference type="Proteomes" id="UP001190464"/>
    </source>
</evidence>
<gene>
    <name evidence="1" type="ORF">MU0102_000919</name>
</gene>
<reference evidence="1 2" key="1">
    <citation type="submission" date="2023-08" db="EMBL/GenBank/DDBJ databases">
        <authorList>
            <person name="Folkvardsen B D."/>
            <person name="Norman A."/>
        </authorList>
    </citation>
    <scope>NUCLEOTIDE SEQUENCE [LARGE SCALE GENOMIC DNA]</scope>
    <source>
        <strain evidence="1 2">Mu0102</strain>
    </source>
</reference>
<protein>
    <submittedName>
        <fullName evidence="1">Uncharacterized protein</fullName>
    </submittedName>
</protein>
<dbReference type="RefSeq" id="WP_308485812.1">
    <property type="nucleotide sequence ID" value="NZ_OY726398.1"/>
</dbReference>
<sequence length="159" mass="17402">MTDVVSTEPAGKNGPSAVSRRRNLHMLAGVRADMLSGLILPPGHERVLDVVVLIWVDGVEAGMQMIEPSPHSRTLGLADDLAESLYDELESAGFCSEYDEFPELDDPDFQDLAYGRVSKLGKMTQPIGHPEVAWDMVEIWTDGVAAALRVARDRARRSA</sequence>
<name>A0ABM9LHQ9_9MYCO</name>
<dbReference type="Proteomes" id="UP001190464">
    <property type="component" value="Chromosome"/>
</dbReference>
<proteinExistence type="predicted"/>
<accession>A0ABM9LHQ9</accession>
<evidence type="ECO:0000313" key="1">
    <source>
        <dbReference type="EMBL" id="CAJ1499215.1"/>
    </source>
</evidence>